<evidence type="ECO:0000313" key="2">
    <source>
        <dbReference type="Proteomes" id="UP000267342"/>
    </source>
</evidence>
<keyword evidence="2" id="KW-1185">Reference proteome</keyword>
<protein>
    <submittedName>
        <fullName evidence="1">Uncharacterized protein</fullName>
    </submittedName>
</protein>
<dbReference type="Proteomes" id="UP000267342">
    <property type="component" value="Chromosome"/>
</dbReference>
<gene>
    <name evidence="1" type="ORF">ZBT109_1574</name>
</gene>
<accession>A0A348HFC9</accession>
<reference evidence="1 2" key="1">
    <citation type="submission" date="2018-09" db="EMBL/GenBank/DDBJ databases">
        <title>Zymobacter palmae IAM14233 (=T109) whole genome analysis.</title>
        <authorList>
            <person name="Yanase H."/>
        </authorList>
    </citation>
    <scope>NUCLEOTIDE SEQUENCE [LARGE SCALE GENOMIC DNA]</scope>
    <source>
        <strain evidence="1 2">IAM14233</strain>
    </source>
</reference>
<evidence type="ECO:0000313" key="1">
    <source>
        <dbReference type="EMBL" id="BBG30331.1"/>
    </source>
</evidence>
<organism evidence="1 2">
    <name type="scientific">Zymobacter palmae</name>
    <dbReference type="NCBI Taxonomy" id="33074"/>
    <lineage>
        <taxon>Bacteria</taxon>
        <taxon>Pseudomonadati</taxon>
        <taxon>Pseudomonadota</taxon>
        <taxon>Gammaproteobacteria</taxon>
        <taxon>Oceanospirillales</taxon>
        <taxon>Halomonadaceae</taxon>
        <taxon>Zymobacter group</taxon>
        <taxon>Zymobacter</taxon>
    </lineage>
</organism>
<dbReference type="KEGG" id="zpl:ZBT109_1574"/>
<dbReference type="EMBL" id="AP018933">
    <property type="protein sequence ID" value="BBG30331.1"/>
    <property type="molecule type" value="Genomic_DNA"/>
</dbReference>
<dbReference type="AlphaFoldDB" id="A0A348HFC9"/>
<sequence>MISASPGAEGGNAGFMLLVMTEVTVLICSG</sequence>
<name>A0A348HFC9_9GAMM</name>
<proteinExistence type="predicted"/>